<evidence type="ECO:0000313" key="1">
    <source>
        <dbReference type="EMBL" id="OBK11887.1"/>
    </source>
</evidence>
<gene>
    <name evidence="1" type="ORF">A5636_01800</name>
</gene>
<accession>A0A1A3MUS1</accession>
<dbReference type="Proteomes" id="UP000093629">
    <property type="component" value="Unassembled WGS sequence"/>
</dbReference>
<dbReference type="RefSeq" id="WP_065160616.1">
    <property type="nucleotide sequence ID" value="NZ_LZLQ01000133.1"/>
</dbReference>
<dbReference type="OrthoDB" id="6167040at2"/>
<dbReference type="InterPro" id="IPR058532">
    <property type="entry name" value="YjbR/MT2646/Rv2570-like"/>
</dbReference>
<proteinExistence type="predicted"/>
<name>A0A1A3MUS1_MYCAS</name>
<dbReference type="AlphaFoldDB" id="A0A1A3MUS1"/>
<dbReference type="EMBL" id="LZLQ01000133">
    <property type="protein sequence ID" value="OBK11887.1"/>
    <property type="molecule type" value="Genomic_DNA"/>
</dbReference>
<organism evidence="1 2">
    <name type="scientific">Mycobacterium asiaticum</name>
    <dbReference type="NCBI Taxonomy" id="1790"/>
    <lineage>
        <taxon>Bacteria</taxon>
        <taxon>Bacillati</taxon>
        <taxon>Actinomycetota</taxon>
        <taxon>Actinomycetes</taxon>
        <taxon>Mycobacteriales</taxon>
        <taxon>Mycobacteriaceae</taxon>
        <taxon>Mycobacterium</taxon>
    </lineage>
</organism>
<reference evidence="1 2" key="1">
    <citation type="submission" date="2016-06" db="EMBL/GenBank/DDBJ databases">
        <authorList>
            <person name="Kjaerup R.B."/>
            <person name="Dalgaard T.S."/>
            <person name="Juul-Madsen H.R."/>
        </authorList>
    </citation>
    <scope>NUCLEOTIDE SEQUENCE [LARGE SCALE GENOMIC DNA]</scope>
    <source>
        <strain evidence="1 2">1245139.5</strain>
    </source>
</reference>
<dbReference type="Pfam" id="PF04237">
    <property type="entry name" value="YjbR"/>
    <property type="match status" value="1"/>
</dbReference>
<evidence type="ECO:0000313" key="2">
    <source>
        <dbReference type="Proteomes" id="UP000093629"/>
    </source>
</evidence>
<protein>
    <recommendedName>
        <fullName evidence="3">MmcQ/YjbR family DNA-binding protein</fullName>
    </recommendedName>
</protein>
<keyword evidence="2" id="KW-1185">Reference proteome</keyword>
<evidence type="ECO:0008006" key="3">
    <source>
        <dbReference type="Google" id="ProtNLM"/>
    </source>
</evidence>
<sequence length="141" mass="15620">MATWDDVANIVAQLPLTTEHAPRDWRVGKKLMAWERPLRGSDREALTQAGIEPPSGDILGVRVPDEGVKLALVADDPDVYFTTPHFDGYAAVLVRLAEIDAADLRELITEAWLAQAPKRLVKEFLEQSPRPLAPGTIDDRL</sequence>
<comment type="caution">
    <text evidence="1">The sequence shown here is derived from an EMBL/GenBank/DDBJ whole genome shotgun (WGS) entry which is preliminary data.</text>
</comment>